<dbReference type="InterPro" id="IPR004556">
    <property type="entry name" value="HemK-like"/>
</dbReference>
<comment type="function">
    <text evidence="5">Methylates the class 1 translation termination release factors RF1/PrfA and RF2/PrfB on the glutamine residue of the universally conserved GGQ motif.</text>
</comment>
<dbReference type="NCBIfam" id="TIGR00536">
    <property type="entry name" value="hemK_fam"/>
    <property type="match status" value="1"/>
</dbReference>
<dbReference type="InterPro" id="IPR050320">
    <property type="entry name" value="N5-glutamine_MTase"/>
</dbReference>
<evidence type="ECO:0000313" key="8">
    <source>
        <dbReference type="EMBL" id="MDI9241161.1"/>
    </source>
</evidence>
<organism evidence="8 9">
    <name type="scientific">Fusibacillus kribbianus</name>
    <dbReference type="NCBI Taxonomy" id="3044208"/>
    <lineage>
        <taxon>Bacteria</taxon>
        <taxon>Bacillati</taxon>
        <taxon>Bacillota</taxon>
        <taxon>Clostridia</taxon>
        <taxon>Lachnospirales</taxon>
        <taxon>Lachnospiraceae</taxon>
        <taxon>Fusibacillus</taxon>
    </lineage>
</organism>
<evidence type="ECO:0000313" key="9">
    <source>
        <dbReference type="Proteomes" id="UP001300383"/>
    </source>
</evidence>
<dbReference type="EMBL" id="JASGBQ010000001">
    <property type="protein sequence ID" value="MDI9241161.1"/>
    <property type="molecule type" value="Genomic_DNA"/>
</dbReference>
<dbReference type="GO" id="GO:0003676">
    <property type="term" value="F:nucleic acid binding"/>
    <property type="evidence" value="ECO:0007669"/>
    <property type="project" value="InterPro"/>
</dbReference>
<feature type="domain" description="Release factor glutamine methyltransferase N-terminal" evidence="7">
    <location>
        <begin position="7"/>
        <end position="77"/>
    </location>
</feature>
<dbReference type="EC" id="2.1.1.297" evidence="5"/>
<dbReference type="InterPro" id="IPR002052">
    <property type="entry name" value="DNA_methylase_N6_adenine_CS"/>
</dbReference>
<proteinExistence type="inferred from homology"/>
<dbReference type="Pfam" id="PF17827">
    <property type="entry name" value="PrmC_N"/>
    <property type="match status" value="1"/>
</dbReference>
<sequence>MSTYAALLKEGEGRLLAAGIEEGRLDAWYLFSDCFSMDKGAYFLRMNEEASCGGAVSRFESLIEGRCRRIPLQQLLGNQEFMGLSFAVNEHVLIPRQDTETLVETVLEDLKREQDGKFADNKDRFRILDLCTGSGCIGISLAKYLDRMPFQIILSDISREALRTAEENIRRLGVKQTCRTVQSDLFEAFAGEAFDCIVSNPPYIPTKDIEELSPEVRDHEPRLALDGSGDGLAVYRRIAACAGEHLLPGGRIYLEIGWDQGSSVPELFRAAGFTDIEVIRDLTGKDRVVKMKIRRNSHV</sequence>
<dbReference type="PANTHER" id="PTHR18895:SF74">
    <property type="entry name" value="MTRF1L RELEASE FACTOR GLUTAMINE METHYLTRANSFERASE"/>
    <property type="match status" value="1"/>
</dbReference>
<feature type="binding site" evidence="5">
    <location>
        <position position="156"/>
    </location>
    <ligand>
        <name>S-adenosyl-L-methionine</name>
        <dbReference type="ChEBI" id="CHEBI:59789"/>
    </ligand>
</feature>
<keyword evidence="9" id="KW-1185">Reference proteome</keyword>
<dbReference type="Pfam" id="PF05175">
    <property type="entry name" value="MTS"/>
    <property type="match status" value="1"/>
</dbReference>
<dbReference type="RefSeq" id="WP_283229663.1">
    <property type="nucleotide sequence ID" value="NZ_JASGBQ010000001.1"/>
</dbReference>
<dbReference type="GO" id="GO:0102559">
    <property type="term" value="F:peptide chain release factor N(5)-glutamine methyltransferase activity"/>
    <property type="evidence" value="ECO:0007669"/>
    <property type="project" value="UniProtKB-EC"/>
</dbReference>
<feature type="domain" description="Methyltransferase small" evidence="6">
    <location>
        <begin position="123"/>
        <end position="207"/>
    </location>
</feature>
<dbReference type="GO" id="GO:0032259">
    <property type="term" value="P:methylation"/>
    <property type="evidence" value="ECO:0007669"/>
    <property type="project" value="UniProtKB-KW"/>
</dbReference>
<evidence type="ECO:0000259" key="7">
    <source>
        <dbReference type="Pfam" id="PF17827"/>
    </source>
</evidence>
<evidence type="ECO:0000256" key="4">
    <source>
        <dbReference type="ARBA" id="ARBA00048391"/>
    </source>
</evidence>
<dbReference type="InterPro" id="IPR029063">
    <property type="entry name" value="SAM-dependent_MTases_sf"/>
</dbReference>
<comment type="caution">
    <text evidence="8">The sequence shown here is derived from an EMBL/GenBank/DDBJ whole genome shotgun (WGS) entry which is preliminary data.</text>
</comment>
<comment type="caution">
    <text evidence="5">Lacks conserved residue(s) required for the propagation of feature annotation.</text>
</comment>
<dbReference type="PROSITE" id="PS00092">
    <property type="entry name" value="N6_MTASE"/>
    <property type="match status" value="1"/>
</dbReference>
<evidence type="ECO:0000256" key="3">
    <source>
        <dbReference type="ARBA" id="ARBA00022691"/>
    </source>
</evidence>
<accession>A0AAP4BAY1</accession>
<evidence type="ECO:0000256" key="1">
    <source>
        <dbReference type="ARBA" id="ARBA00022603"/>
    </source>
</evidence>
<evidence type="ECO:0000259" key="6">
    <source>
        <dbReference type="Pfam" id="PF05175"/>
    </source>
</evidence>
<feature type="binding site" evidence="5">
    <location>
        <position position="200"/>
    </location>
    <ligand>
        <name>S-adenosyl-L-methionine</name>
        <dbReference type="ChEBI" id="CHEBI:59789"/>
    </ligand>
</feature>
<evidence type="ECO:0000256" key="2">
    <source>
        <dbReference type="ARBA" id="ARBA00022679"/>
    </source>
</evidence>
<protein>
    <recommendedName>
        <fullName evidence="5">Release factor glutamine methyltransferase</fullName>
        <shortName evidence="5">RF MTase</shortName>
        <ecNumber evidence="5">2.1.1.297</ecNumber>
    </recommendedName>
    <alternativeName>
        <fullName evidence="5">N5-glutamine methyltransferase PrmC</fullName>
    </alternativeName>
    <alternativeName>
        <fullName evidence="5">Protein-(glutamine-N5) MTase PrmC</fullName>
    </alternativeName>
    <alternativeName>
        <fullName evidence="5">Protein-glutamine N-methyltransferase PrmC</fullName>
    </alternativeName>
</protein>
<comment type="catalytic activity">
    <reaction evidence="4 5">
        <text>L-glutaminyl-[peptide chain release factor] + S-adenosyl-L-methionine = N(5)-methyl-L-glutaminyl-[peptide chain release factor] + S-adenosyl-L-homocysteine + H(+)</text>
        <dbReference type="Rhea" id="RHEA:42896"/>
        <dbReference type="Rhea" id="RHEA-COMP:10271"/>
        <dbReference type="Rhea" id="RHEA-COMP:10272"/>
        <dbReference type="ChEBI" id="CHEBI:15378"/>
        <dbReference type="ChEBI" id="CHEBI:30011"/>
        <dbReference type="ChEBI" id="CHEBI:57856"/>
        <dbReference type="ChEBI" id="CHEBI:59789"/>
        <dbReference type="ChEBI" id="CHEBI:61891"/>
        <dbReference type="EC" id="2.1.1.297"/>
    </reaction>
</comment>
<keyword evidence="1 5" id="KW-0489">Methyltransferase</keyword>
<dbReference type="HAMAP" id="MF_02126">
    <property type="entry name" value="RF_methyltr_PrmC"/>
    <property type="match status" value="1"/>
</dbReference>
<keyword evidence="3 5" id="KW-0949">S-adenosyl-L-methionine</keyword>
<dbReference type="InterPro" id="IPR007848">
    <property type="entry name" value="Small_mtfrase_dom"/>
</dbReference>
<comment type="similarity">
    <text evidence="5">Belongs to the protein N5-glutamine methyltransferase family. PrmC subfamily.</text>
</comment>
<keyword evidence="2 5" id="KW-0808">Transferase</keyword>
<dbReference type="CDD" id="cd02440">
    <property type="entry name" value="AdoMet_MTases"/>
    <property type="match status" value="1"/>
</dbReference>
<dbReference type="Gene3D" id="1.10.8.10">
    <property type="entry name" value="DNA helicase RuvA subunit, C-terminal domain"/>
    <property type="match status" value="1"/>
</dbReference>
<dbReference type="SUPFAM" id="SSF53335">
    <property type="entry name" value="S-adenosyl-L-methionine-dependent methyltransferases"/>
    <property type="match status" value="1"/>
</dbReference>
<gene>
    <name evidence="5 8" type="primary">prmC</name>
    <name evidence="8" type="ORF">QJ036_01540</name>
</gene>
<dbReference type="InterPro" id="IPR040758">
    <property type="entry name" value="PrmC_N"/>
</dbReference>
<dbReference type="FunFam" id="3.40.50.150:FF:000053">
    <property type="entry name" value="Release factor glutamine methyltransferase"/>
    <property type="match status" value="1"/>
</dbReference>
<evidence type="ECO:0000256" key="5">
    <source>
        <dbReference type="HAMAP-Rule" id="MF_02126"/>
    </source>
</evidence>
<dbReference type="Gene3D" id="3.40.50.150">
    <property type="entry name" value="Vaccinia Virus protein VP39"/>
    <property type="match status" value="1"/>
</dbReference>
<dbReference type="NCBIfam" id="TIGR03534">
    <property type="entry name" value="RF_mod_PrmC"/>
    <property type="match status" value="1"/>
</dbReference>
<dbReference type="Proteomes" id="UP001300383">
    <property type="component" value="Unassembled WGS sequence"/>
</dbReference>
<feature type="binding site" evidence="5">
    <location>
        <begin position="200"/>
        <end position="203"/>
    </location>
    <ligand>
        <name>substrate</name>
    </ligand>
</feature>
<dbReference type="InterPro" id="IPR019874">
    <property type="entry name" value="RF_methyltr_PrmC"/>
</dbReference>
<dbReference type="PANTHER" id="PTHR18895">
    <property type="entry name" value="HEMK METHYLTRANSFERASE"/>
    <property type="match status" value="1"/>
</dbReference>
<dbReference type="AlphaFoldDB" id="A0AAP4BAY1"/>
<name>A0AAP4BAY1_9FIRM</name>
<reference evidence="8 9" key="1">
    <citation type="submission" date="2023-05" db="EMBL/GenBank/DDBJ databases">
        <title>[ruminococcus] sp. nov., isolated from a pig farm feces dump.</title>
        <authorList>
            <person name="Chang Y.-H."/>
        </authorList>
    </citation>
    <scope>NUCLEOTIDE SEQUENCE [LARGE SCALE GENOMIC DNA]</scope>
    <source>
        <strain evidence="8 9">YH-rum2234</strain>
    </source>
</reference>